<dbReference type="Proteomes" id="UP000199708">
    <property type="component" value="Unassembled WGS sequence"/>
</dbReference>
<dbReference type="RefSeq" id="WP_090290313.1">
    <property type="nucleotide sequence ID" value="NZ_FNCK01000010.1"/>
</dbReference>
<organism evidence="1 2">
    <name type="scientific">Facklamia miroungae</name>
    <dbReference type="NCBI Taxonomy" id="120956"/>
    <lineage>
        <taxon>Bacteria</taxon>
        <taxon>Bacillati</taxon>
        <taxon>Bacillota</taxon>
        <taxon>Bacilli</taxon>
        <taxon>Lactobacillales</taxon>
        <taxon>Aerococcaceae</taxon>
        <taxon>Facklamia</taxon>
    </lineage>
</organism>
<dbReference type="GO" id="GO:0003677">
    <property type="term" value="F:DNA binding"/>
    <property type="evidence" value="ECO:0007669"/>
    <property type="project" value="InterPro"/>
</dbReference>
<dbReference type="EMBL" id="FNCK01000010">
    <property type="protein sequence ID" value="SDG46564.1"/>
    <property type="molecule type" value="Genomic_DNA"/>
</dbReference>
<name>A0A1G7UGE8_9LACT</name>
<evidence type="ECO:0000313" key="2">
    <source>
        <dbReference type="Proteomes" id="UP000199708"/>
    </source>
</evidence>
<dbReference type="InterPro" id="IPR027417">
    <property type="entry name" value="P-loop_NTPase"/>
</dbReference>
<reference evidence="1 2" key="1">
    <citation type="submission" date="2016-10" db="EMBL/GenBank/DDBJ databases">
        <authorList>
            <person name="de Groot N.N."/>
        </authorList>
    </citation>
    <scope>NUCLEOTIDE SEQUENCE [LARGE SCALE GENOMIC DNA]</scope>
    <source>
        <strain evidence="1 2">ATCC BAA-466</strain>
    </source>
</reference>
<protein>
    <submittedName>
        <fullName evidence="1">Uncharacterized protein</fullName>
    </submittedName>
</protein>
<gene>
    <name evidence="1" type="ORF">SAMN05421791_1106</name>
</gene>
<sequence length="377" mass="43784">MAGKIVLARAGSGKTYYIANDFEENKSVLLITFTRQNVKNIYSELEKRFSGSIPKNIRVTTFSSFIYSWLLRPIEPLLSFENVKSSGVDIFNKPPENTFNPVTKKRNPYYIKDSKIEHYINPANNKYYSDRISKLIFKQKKYIWKTVEKRLDSLLDIIYVDEFQDFKGYDYKILLLLLKSNLINITAVGDFFQHSVSMNNFKSNNPFKKNNVYISEEKYIESLPAHISIDRNSLIKSIRVPNVVCQLIKNKLNISIESNNSVDGILEEVTDSEKLNKLLVDINCVKLVNKNSKKMVYKPAINWGYSKGDTYPRVLIILTGTFEKLLKDDFNADDLSQKIINELYVALTRSNNEVYICRKSVFDKFLEDTTMIYNNLF</sequence>
<dbReference type="GO" id="GO:0005524">
    <property type="term" value="F:ATP binding"/>
    <property type="evidence" value="ECO:0007669"/>
    <property type="project" value="InterPro"/>
</dbReference>
<proteinExistence type="predicted"/>
<dbReference type="GO" id="GO:0003678">
    <property type="term" value="F:DNA helicase activity"/>
    <property type="evidence" value="ECO:0007669"/>
    <property type="project" value="InterPro"/>
</dbReference>
<dbReference type="Gene3D" id="3.40.50.300">
    <property type="entry name" value="P-loop containing nucleotide triphosphate hydrolases"/>
    <property type="match status" value="1"/>
</dbReference>
<dbReference type="SUPFAM" id="SSF52540">
    <property type="entry name" value="P-loop containing nucleoside triphosphate hydrolases"/>
    <property type="match status" value="1"/>
</dbReference>
<dbReference type="OrthoDB" id="9765670at2"/>
<dbReference type="PANTHER" id="PTHR11070">
    <property type="entry name" value="UVRD / RECB / PCRA DNA HELICASE FAMILY MEMBER"/>
    <property type="match status" value="1"/>
</dbReference>
<keyword evidence="2" id="KW-1185">Reference proteome</keyword>
<dbReference type="InterPro" id="IPR000212">
    <property type="entry name" value="DNA_helicase_UvrD/REP"/>
</dbReference>
<evidence type="ECO:0000313" key="1">
    <source>
        <dbReference type="EMBL" id="SDG46564.1"/>
    </source>
</evidence>
<dbReference type="Pfam" id="PF13245">
    <property type="entry name" value="AAA_19"/>
    <property type="match status" value="1"/>
</dbReference>
<dbReference type="STRING" id="120956.SAMN05421791_1106"/>
<accession>A0A1G7UGE8</accession>
<dbReference type="AlphaFoldDB" id="A0A1G7UGE8"/>